<organism evidence="4 5">
    <name type="scientific">Actibacterium naphthalenivorans</name>
    <dbReference type="NCBI Taxonomy" id="1614693"/>
    <lineage>
        <taxon>Bacteria</taxon>
        <taxon>Pseudomonadati</taxon>
        <taxon>Pseudomonadota</taxon>
        <taxon>Alphaproteobacteria</taxon>
        <taxon>Rhodobacterales</taxon>
        <taxon>Roseobacteraceae</taxon>
        <taxon>Actibacterium</taxon>
    </lineage>
</organism>
<dbReference type="Gene3D" id="2.170.16.10">
    <property type="entry name" value="Hedgehog/Intein (Hint) domain"/>
    <property type="match status" value="1"/>
</dbReference>
<dbReference type="InterPro" id="IPR036844">
    <property type="entry name" value="Hint_dom_sf"/>
</dbReference>
<keyword evidence="5" id="KW-1185">Reference proteome</keyword>
<dbReference type="Proteomes" id="UP000585681">
    <property type="component" value="Unassembled WGS sequence"/>
</dbReference>
<proteinExistence type="predicted"/>
<dbReference type="Pfam" id="PF00353">
    <property type="entry name" value="HemolysinCabind"/>
    <property type="match status" value="2"/>
</dbReference>
<dbReference type="SUPFAM" id="SSF51120">
    <property type="entry name" value="beta-Roll"/>
    <property type="match status" value="1"/>
</dbReference>
<dbReference type="Gene3D" id="2.150.10.10">
    <property type="entry name" value="Serralysin-like metalloprotease, C-terminal"/>
    <property type="match status" value="2"/>
</dbReference>
<dbReference type="PANTHER" id="PTHR38340">
    <property type="entry name" value="S-LAYER PROTEIN"/>
    <property type="match status" value="1"/>
</dbReference>
<dbReference type="SUPFAM" id="SSF51294">
    <property type="entry name" value="Hedgehog/intein (Hint) domain"/>
    <property type="match status" value="1"/>
</dbReference>
<gene>
    <name evidence="4" type="ORF">GGR17_001963</name>
</gene>
<evidence type="ECO:0000256" key="2">
    <source>
        <dbReference type="ARBA" id="ARBA00022525"/>
    </source>
</evidence>
<comment type="subcellular location">
    <subcellularLocation>
        <location evidence="1">Secreted</location>
    </subcellularLocation>
</comment>
<feature type="domain" description="Hedgehog/Intein (Hint)" evidence="3">
    <location>
        <begin position="166"/>
        <end position="312"/>
    </location>
</feature>
<evidence type="ECO:0000313" key="5">
    <source>
        <dbReference type="Proteomes" id="UP000585681"/>
    </source>
</evidence>
<name>A0A840C868_9RHOB</name>
<protein>
    <recommendedName>
        <fullName evidence="3">Hedgehog/Intein (Hint) domain-containing protein</fullName>
    </recommendedName>
</protein>
<dbReference type="GO" id="GO:0005509">
    <property type="term" value="F:calcium ion binding"/>
    <property type="evidence" value="ECO:0007669"/>
    <property type="project" value="InterPro"/>
</dbReference>
<dbReference type="InterPro" id="IPR050557">
    <property type="entry name" value="RTX_toxin/Mannuronan_C5-epim"/>
</dbReference>
<dbReference type="InterPro" id="IPR011049">
    <property type="entry name" value="Serralysin-like_metalloprot_C"/>
</dbReference>
<dbReference type="PRINTS" id="PR00313">
    <property type="entry name" value="CABNDNGRPT"/>
</dbReference>
<dbReference type="EMBL" id="JACIEQ010000002">
    <property type="protein sequence ID" value="MBB4022154.1"/>
    <property type="molecule type" value="Genomic_DNA"/>
</dbReference>
<dbReference type="PANTHER" id="PTHR38340:SF1">
    <property type="entry name" value="S-LAYER PROTEIN"/>
    <property type="match status" value="1"/>
</dbReference>
<dbReference type="RefSeq" id="WP_054538823.1">
    <property type="nucleotide sequence ID" value="NZ_JACIEQ010000002.1"/>
</dbReference>
<dbReference type="Pfam" id="PF13403">
    <property type="entry name" value="Hint_2"/>
    <property type="match status" value="1"/>
</dbReference>
<evidence type="ECO:0000313" key="4">
    <source>
        <dbReference type="EMBL" id="MBB4022154.1"/>
    </source>
</evidence>
<accession>A0A840C868</accession>
<dbReference type="GO" id="GO:0005576">
    <property type="term" value="C:extracellular region"/>
    <property type="evidence" value="ECO:0007669"/>
    <property type="project" value="UniProtKB-SubCell"/>
</dbReference>
<comment type="caution">
    <text evidence="4">The sequence shown here is derived from an EMBL/GenBank/DDBJ whole genome shotgun (WGS) entry which is preliminary data.</text>
</comment>
<reference evidence="4" key="1">
    <citation type="submission" date="2020-08" db="EMBL/GenBank/DDBJ databases">
        <title>Genomic Encyclopedia of Type Strains, Phase IV (KMG-IV): sequencing the most valuable type-strain genomes for metagenomic binning, comparative biology and taxonomic classification.</title>
        <authorList>
            <person name="Goeker M."/>
        </authorList>
    </citation>
    <scope>NUCLEOTIDE SEQUENCE [LARGE SCALE GENOMIC DNA]</scope>
    <source>
        <strain evidence="4">DSM 105040</strain>
    </source>
</reference>
<dbReference type="PROSITE" id="PS00330">
    <property type="entry name" value="HEMOLYSIN_CALCIUM"/>
    <property type="match status" value="3"/>
</dbReference>
<dbReference type="InterPro" id="IPR018511">
    <property type="entry name" value="Hemolysin-typ_Ca-bd_CS"/>
</dbReference>
<dbReference type="AlphaFoldDB" id="A0A840C868"/>
<evidence type="ECO:0000256" key="1">
    <source>
        <dbReference type="ARBA" id="ARBA00004613"/>
    </source>
</evidence>
<evidence type="ECO:0000259" key="3">
    <source>
        <dbReference type="Pfam" id="PF13403"/>
    </source>
</evidence>
<keyword evidence="2" id="KW-0964">Secreted</keyword>
<sequence>MANIIGDNNDNVLNGTNASDCIDGKGGDDTINGLAGNDTLLGGTGDDTILGGAGNDCIDGGDDDDHLFGEDGNDFISGGCGDDAVSGGAGADYMSGGSGDDIFFDITAGDHVDGGSGCDTLDLSGTGAFCVIYTSKDHENGIVKFIDDAGNFTGTMTFCDIEDIIVCFTPGTTVATLKGARPVEELQPGDRVITRDNGVQEIRWSGRRDLTADKLRDNLDLRPILIRAGAFGDGAPLHDMMVSPSHRMLLASKHAQLYFDEHEVLVAAKHLLHMPGVERVGPQPTSYIHFLFDRHEVVLANGAWTESFQPGDYSMQGLGEDQRSEIFQLFPELETRAGLQDYSAARKTLKKHEARLLAG</sequence>
<dbReference type="InterPro" id="IPR001343">
    <property type="entry name" value="Hemolysn_Ca-bd"/>
</dbReference>
<dbReference type="InterPro" id="IPR028992">
    <property type="entry name" value="Hedgehog/Intein_dom"/>
</dbReference>